<dbReference type="AlphaFoldDB" id="A0A3L9ZYI7"/>
<name>A0A3L9ZYI7_9BACT</name>
<accession>A0A3L9ZYI7</accession>
<keyword evidence="1" id="KW-0472">Membrane</keyword>
<reference evidence="2 3" key="1">
    <citation type="submission" date="2018-10" db="EMBL/GenBank/DDBJ databases">
        <title>Genomic Encyclopedia of Archaeal and Bacterial Type Strains, Phase II (KMG-II): from individual species to whole genera.</title>
        <authorList>
            <person name="Goeker M."/>
        </authorList>
    </citation>
    <scope>NUCLEOTIDE SEQUENCE [LARGE SCALE GENOMIC DNA]</scope>
    <source>
        <strain evidence="2 3">ATCC 29870</strain>
    </source>
</reference>
<organism evidence="2 3">
    <name type="scientific">Metamycoplasma subdolum</name>
    <dbReference type="NCBI Taxonomy" id="92407"/>
    <lineage>
        <taxon>Bacteria</taxon>
        <taxon>Bacillati</taxon>
        <taxon>Mycoplasmatota</taxon>
        <taxon>Mycoplasmoidales</taxon>
        <taxon>Metamycoplasmataceae</taxon>
        <taxon>Metamycoplasma</taxon>
    </lineage>
</organism>
<gene>
    <name evidence="2" type="ORF">JN00_0547</name>
</gene>
<sequence length="376" mass="43632">MEILNLSGASAVAQPGKSKYSGSIGLVVLTLLLVLSLYWAVKFLINFKRSINKTKDVLGNYRLIPYVQGFNPKSSSFFTYLINNFLLISIAIVTTVLVRRTIINAQKAGEKVFENMYVIGFIAIAALTLLVCLSFNFALVALFRKGFKDSKVKAGKRVKENKLKSLLEENLYPSLEIQEYPNSIKLDIEKMQAENPLATRVISKFLFHYNNLNSKKINVKYRTFLDQMFKMKFFEESNKFIEEKQQEEARILNASSPKNELSKVEEEIIWMDKADAKAKIIKEFNESDASKLSKKEFDKQYEEYLYTVRSQDPLYANVRRNNWLTYLDADIEDLFYNPTSSVIYQLKEDGEIFEKSIPEFFIEYQGYLKNKFLRNL</sequence>
<dbReference type="EMBL" id="REFI01000011">
    <property type="protein sequence ID" value="RMA77437.1"/>
    <property type="molecule type" value="Genomic_DNA"/>
</dbReference>
<evidence type="ECO:0000256" key="1">
    <source>
        <dbReference type="SAM" id="Phobius"/>
    </source>
</evidence>
<keyword evidence="1" id="KW-1133">Transmembrane helix</keyword>
<comment type="caution">
    <text evidence="2">The sequence shown here is derived from an EMBL/GenBank/DDBJ whole genome shotgun (WGS) entry which is preliminary data.</text>
</comment>
<feature type="transmembrane region" description="Helical" evidence="1">
    <location>
        <begin position="77"/>
        <end position="98"/>
    </location>
</feature>
<evidence type="ECO:0000313" key="2">
    <source>
        <dbReference type="EMBL" id="RMA77437.1"/>
    </source>
</evidence>
<keyword evidence="1" id="KW-0812">Transmembrane</keyword>
<proteinExistence type="predicted"/>
<dbReference type="RefSeq" id="WP_121940987.1">
    <property type="nucleotide sequence ID" value="NZ_CP137846.1"/>
</dbReference>
<dbReference type="Proteomes" id="UP000267246">
    <property type="component" value="Unassembled WGS sequence"/>
</dbReference>
<feature type="transmembrane region" description="Helical" evidence="1">
    <location>
        <begin position="20"/>
        <end position="41"/>
    </location>
</feature>
<evidence type="ECO:0000313" key="3">
    <source>
        <dbReference type="Proteomes" id="UP000267246"/>
    </source>
</evidence>
<dbReference type="OrthoDB" id="397115at2"/>
<protein>
    <submittedName>
        <fullName evidence="2">Uncharacterized protein</fullName>
    </submittedName>
</protein>
<keyword evidence="3" id="KW-1185">Reference proteome</keyword>
<feature type="transmembrane region" description="Helical" evidence="1">
    <location>
        <begin position="118"/>
        <end position="143"/>
    </location>
</feature>